<keyword evidence="2" id="KW-1185">Reference proteome</keyword>
<proteinExistence type="predicted"/>
<evidence type="ECO:0000313" key="2">
    <source>
        <dbReference type="Proteomes" id="UP000270924"/>
    </source>
</evidence>
<evidence type="ECO:0000313" key="1">
    <source>
        <dbReference type="EMBL" id="VDM12410.1"/>
    </source>
</evidence>
<dbReference type="OrthoDB" id="10613880at2759"/>
<organism evidence="1 2">
    <name type="scientific">Wuchereria bancrofti</name>
    <dbReference type="NCBI Taxonomy" id="6293"/>
    <lineage>
        <taxon>Eukaryota</taxon>
        <taxon>Metazoa</taxon>
        <taxon>Ecdysozoa</taxon>
        <taxon>Nematoda</taxon>
        <taxon>Chromadorea</taxon>
        <taxon>Rhabditida</taxon>
        <taxon>Spirurina</taxon>
        <taxon>Spiruromorpha</taxon>
        <taxon>Filarioidea</taxon>
        <taxon>Onchocercidae</taxon>
        <taxon>Wuchereria</taxon>
    </lineage>
</organism>
<reference evidence="1 2" key="1">
    <citation type="submission" date="2018-11" db="EMBL/GenBank/DDBJ databases">
        <authorList>
            <consortium name="Pathogen Informatics"/>
        </authorList>
    </citation>
    <scope>NUCLEOTIDE SEQUENCE [LARGE SCALE GENOMIC DNA]</scope>
</reference>
<gene>
    <name evidence="1" type="ORF">WBA_LOCUS5796</name>
</gene>
<sequence>MHHISGDELSSVKLTESTTAPFLSSEELRYTFGVHTFSDVPQYEELYPEAEYSEDGQLKLLHITIHGKQINFTLQPTIQSLVSPHLKTVFRNAYGGGRLDVGLPPLEAKCAQEMLNYKKGIIVVTDEVYVLHPLPDRHAHRFDQNNRNDSDPGLHVIYKREVTRKEFCGLESTITSTELAEGENEVSEDVFAVGQRLNEEGELIVCFQMELFQHLNNV</sequence>
<dbReference type="AlphaFoldDB" id="A0A3P7DR13"/>
<dbReference type="Proteomes" id="UP000270924">
    <property type="component" value="Unassembled WGS sequence"/>
</dbReference>
<protein>
    <submittedName>
        <fullName evidence="1">Uncharacterized protein</fullName>
    </submittedName>
</protein>
<name>A0A3P7DR13_WUCBA</name>
<dbReference type="InParanoid" id="A0A3P7DR13"/>
<accession>A0A3P7DR13</accession>
<dbReference type="EMBL" id="UYWW01003053">
    <property type="protein sequence ID" value="VDM12410.1"/>
    <property type="molecule type" value="Genomic_DNA"/>
</dbReference>